<feature type="region of interest" description="Disordered" evidence="1">
    <location>
        <begin position="53"/>
        <end position="108"/>
    </location>
</feature>
<dbReference type="AlphaFoldDB" id="A0A4P9ZRS2"/>
<dbReference type="Proteomes" id="UP000268162">
    <property type="component" value="Unassembled WGS sequence"/>
</dbReference>
<evidence type="ECO:0000313" key="3">
    <source>
        <dbReference type="EMBL" id="RKP35352.1"/>
    </source>
</evidence>
<sequence>MSDLKLSGGIVAITCLLSFAVPVATTDQYSNNPAQVTADPTAYGVGDVHPTKGLVSWAQSPGKPRSPPVDSTDDQYHLDITSGRTPPPPPSSPFLQSQSGEGMASTRSNHQAVELVATYGDEDLSITTYLDSLTHIAFYPDSTEGAQTDHQDHTFSSQNYPANPMFSVSFGESDNLLSYDKSETVNNRKGEQPFPITAPVSSIRKIPSNQIRQGFGGGGLHSCTPKKLRPKALTLEESIITCAKLSKKAFSQGYPRHIQKEGSLELREFLRKYMFHARMFSPTDHVDLADNIKKLSKLIKINQLKMESPSLIYALEWNAKLQTIVPYFFTGEQGYLCEKLRASIGKLLPSVRYSSIPIFGTPDDMEKAFKEAIAVFMANQAFKG</sequence>
<feature type="compositionally biased region" description="Polar residues" evidence="1">
    <location>
        <begin position="94"/>
        <end position="108"/>
    </location>
</feature>
<organism evidence="3 4">
    <name type="scientific">Dimargaris cristalligena</name>
    <dbReference type="NCBI Taxonomy" id="215637"/>
    <lineage>
        <taxon>Eukaryota</taxon>
        <taxon>Fungi</taxon>
        <taxon>Fungi incertae sedis</taxon>
        <taxon>Zoopagomycota</taxon>
        <taxon>Kickxellomycotina</taxon>
        <taxon>Dimargaritomycetes</taxon>
        <taxon>Dimargaritales</taxon>
        <taxon>Dimargaritaceae</taxon>
        <taxon>Dimargaris</taxon>
    </lineage>
</organism>
<reference evidence="4" key="1">
    <citation type="journal article" date="2018" name="Nat. Microbiol.">
        <title>Leveraging single-cell genomics to expand the fungal tree of life.</title>
        <authorList>
            <person name="Ahrendt S.R."/>
            <person name="Quandt C.A."/>
            <person name="Ciobanu D."/>
            <person name="Clum A."/>
            <person name="Salamov A."/>
            <person name="Andreopoulos B."/>
            <person name="Cheng J.F."/>
            <person name="Woyke T."/>
            <person name="Pelin A."/>
            <person name="Henrissat B."/>
            <person name="Reynolds N.K."/>
            <person name="Benny G.L."/>
            <person name="Smith M.E."/>
            <person name="James T.Y."/>
            <person name="Grigoriev I.V."/>
        </authorList>
    </citation>
    <scope>NUCLEOTIDE SEQUENCE [LARGE SCALE GENOMIC DNA]</scope>
    <source>
        <strain evidence="4">RSA 468</strain>
    </source>
</reference>
<keyword evidence="4" id="KW-1185">Reference proteome</keyword>
<gene>
    <name evidence="3" type="ORF">BJ085DRAFT_41131</name>
</gene>
<evidence type="ECO:0000256" key="2">
    <source>
        <dbReference type="SAM" id="SignalP"/>
    </source>
</evidence>
<feature type="signal peptide" evidence="2">
    <location>
        <begin position="1"/>
        <end position="25"/>
    </location>
</feature>
<feature type="chain" id="PRO_5020307057" evidence="2">
    <location>
        <begin position="26"/>
        <end position="384"/>
    </location>
</feature>
<keyword evidence="2" id="KW-0732">Signal</keyword>
<evidence type="ECO:0000256" key="1">
    <source>
        <dbReference type="SAM" id="MobiDB-lite"/>
    </source>
</evidence>
<name>A0A4P9ZRS2_9FUNG</name>
<proteinExistence type="predicted"/>
<dbReference type="EMBL" id="ML002891">
    <property type="protein sequence ID" value="RKP35352.1"/>
    <property type="molecule type" value="Genomic_DNA"/>
</dbReference>
<accession>A0A4P9ZRS2</accession>
<evidence type="ECO:0000313" key="4">
    <source>
        <dbReference type="Proteomes" id="UP000268162"/>
    </source>
</evidence>
<protein>
    <submittedName>
        <fullName evidence="3">Uncharacterized protein</fullName>
    </submittedName>
</protein>